<evidence type="ECO:0000256" key="4">
    <source>
        <dbReference type="ARBA" id="ARBA00023187"/>
    </source>
</evidence>
<keyword evidence="8" id="KW-1185">Reference proteome</keyword>
<evidence type="ECO:0000256" key="6">
    <source>
        <dbReference type="ARBA" id="ARBA00047179"/>
    </source>
</evidence>
<reference evidence="9" key="1">
    <citation type="submission" date="2025-08" db="UniProtKB">
        <authorList>
            <consortium name="RefSeq"/>
        </authorList>
    </citation>
    <scope>IDENTIFICATION</scope>
    <source>
        <tissue evidence="9">Whole Larva</tissue>
    </source>
</reference>
<dbReference type="Gene3D" id="1.20.58.1070">
    <property type="match status" value="1"/>
</dbReference>
<sequence>MDSDSSDCETGMLKRALHVDLPADFDPNKIPQNGEEYLQSVMFETKMCQKVVMVPLDERKKKNVNYTLPVREECTRAPNELIPSLEWQEEKVKDFEKFRKFLASKNLADGRFVEIITDRWIPTLRERTPRYTEIVEFNQPSKIKLLQVILDEIERSSTLGYNMSVWIYAILATLELPLFPEICHQLRELARKCSKIRANLTTGHNEETLNELNLTICLVARYFRQLDLADGGF</sequence>
<dbReference type="PANTHER" id="PTHR12794:SF0">
    <property type="entry name" value="GEM-ASSOCIATED PROTEIN 2"/>
    <property type="match status" value="1"/>
</dbReference>
<evidence type="ECO:0000313" key="9">
    <source>
        <dbReference type="RefSeq" id="XP_017769586.1"/>
    </source>
</evidence>
<comment type="subcellular location">
    <subcellularLocation>
        <location evidence="1">Cytoplasm</location>
    </subcellularLocation>
</comment>
<keyword evidence="2 7" id="KW-0963">Cytoplasm</keyword>
<keyword evidence="3 7" id="KW-0507">mRNA processing</keyword>
<proteinExistence type="inferred from homology"/>
<dbReference type="PIRSF" id="PIRSF038038">
    <property type="entry name" value="SMN_Gemin2"/>
    <property type="match status" value="1"/>
</dbReference>
<name>A0ABM1M4T6_NICVS</name>
<dbReference type="Pfam" id="PF04938">
    <property type="entry name" value="SIP1"/>
    <property type="match status" value="1"/>
</dbReference>
<dbReference type="GeneID" id="108557545"/>
<dbReference type="InterPro" id="IPR035426">
    <property type="entry name" value="Gemin2/Brr1"/>
</dbReference>
<evidence type="ECO:0000256" key="1">
    <source>
        <dbReference type="ARBA" id="ARBA00004496"/>
    </source>
</evidence>
<comment type="function">
    <text evidence="7">The SMN complex catalyzes the assembly of small nuclear ribonucleoproteins (snRNPs), the building blocks of the spliceosome, and thereby plays an important role in the splicing of cellular pre-mRNAs.</text>
</comment>
<comment type="similarity">
    <text evidence="5 7">Belongs to the gemin-2 family.</text>
</comment>
<evidence type="ECO:0000313" key="8">
    <source>
        <dbReference type="Proteomes" id="UP000695000"/>
    </source>
</evidence>
<accession>A0ABM1M4T6</accession>
<dbReference type="InterPro" id="IPR017364">
    <property type="entry name" value="GEMIN2"/>
</dbReference>
<dbReference type="Proteomes" id="UP000695000">
    <property type="component" value="Unplaced"/>
</dbReference>
<dbReference type="PANTHER" id="PTHR12794">
    <property type="entry name" value="GEMIN2"/>
    <property type="match status" value="1"/>
</dbReference>
<evidence type="ECO:0000256" key="2">
    <source>
        <dbReference type="ARBA" id="ARBA00022490"/>
    </source>
</evidence>
<keyword evidence="4 7" id="KW-0508">mRNA splicing</keyword>
<protein>
    <recommendedName>
        <fullName evidence="6 7">Gem-associated protein 2</fullName>
    </recommendedName>
</protein>
<gene>
    <name evidence="9" type="primary">LOC108557545</name>
</gene>
<evidence type="ECO:0000256" key="7">
    <source>
        <dbReference type="PIRNR" id="PIRNR038038"/>
    </source>
</evidence>
<evidence type="ECO:0000256" key="3">
    <source>
        <dbReference type="ARBA" id="ARBA00022664"/>
    </source>
</evidence>
<organism evidence="8 9">
    <name type="scientific">Nicrophorus vespilloides</name>
    <name type="common">Boreal carrion beetle</name>
    <dbReference type="NCBI Taxonomy" id="110193"/>
    <lineage>
        <taxon>Eukaryota</taxon>
        <taxon>Metazoa</taxon>
        <taxon>Ecdysozoa</taxon>
        <taxon>Arthropoda</taxon>
        <taxon>Hexapoda</taxon>
        <taxon>Insecta</taxon>
        <taxon>Pterygota</taxon>
        <taxon>Neoptera</taxon>
        <taxon>Endopterygota</taxon>
        <taxon>Coleoptera</taxon>
        <taxon>Polyphaga</taxon>
        <taxon>Staphyliniformia</taxon>
        <taxon>Silphidae</taxon>
        <taxon>Nicrophorinae</taxon>
        <taxon>Nicrophorus</taxon>
    </lineage>
</organism>
<evidence type="ECO:0000256" key="5">
    <source>
        <dbReference type="ARBA" id="ARBA00025758"/>
    </source>
</evidence>
<comment type="subunit">
    <text evidence="7">Part of the core SMN complex.</text>
</comment>
<dbReference type="RefSeq" id="XP_017769586.1">
    <property type="nucleotide sequence ID" value="XM_017914097.1"/>
</dbReference>